<evidence type="ECO:0000313" key="8">
    <source>
        <dbReference type="EMBL" id="MBN3050596.1"/>
    </source>
</evidence>
<dbReference type="Proteomes" id="UP000269351">
    <property type="component" value="Chromosome"/>
</dbReference>
<dbReference type="PROSITE" id="PS51012">
    <property type="entry name" value="ABC_TM2"/>
    <property type="match status" value="1"/>
</dbReference>
<comment type="subcellular location">
    <subcellularLocation>
        <location evidence="6">Cell inner membrane</location>
        <topology evidence="6">Multi-pass membrane protein</topology>
    </subcellularLocation>
    <subcellularLocation>
        <location evidence="1">Membrane</location>
        <topology evidence="1">Multi-pass membrane protein</topology>
    </subcellularLocation>
</comment>
<dbReference type="PANTHER" id="PTHR43332:SF2">
    <property type="entry name" value="INNER MEMBRANE TRANSPORT PERMEASE YADH"/>
    <property type="match status" value="1"/>
</dbReference>
<protein>
    <recommendedName>
        <fullName evidence="6">Transport permease protein</fullName>
    </recommendedName>
</protein>
<feature type="domain" description="ABC transmembrane type-2" evidence="7">
    <location>
        <begin position="22"/>
        <end position="251"/>
    </location>
</feature>
<dbReference type="InterPro" id="IPR000412">
    <property type="entry name" value="ABC_2_transport"/>
</dbReference>
<dbReference type="Proteomes" id="UP001269968">
    <property type="component" value="Unassembled WGS sequence"/>
</dbReference>
<dbReference type="PRINTS" id="PR00164">
    <property type="entry name" value="ABC2TRNSPORT"/>
</dbReference>
<evidence type="ECO:0000256" key="1">
    <source>
        <dbReference type="ARBA" id="ARBA00004141"/>
    </source>
</evidence>
<name>A0A086EUA2_9GAMM</name>
<dbReference type="EMBL" id="CP065031">
    <property type="protein sequence ID" value="QPK25214.1"/>
    <property type="molecule type" value="Genomic_DNA"/>
</dbReference>
<evidence type="ECO:0000256" key="3">
    <source>
        <dbReference type="ARBA" id="ARBA00022692"/>
    </source>
</evidence>
<dbReference type="EMBL" id="JACGET010000002">
    <property type="protein sequence ID" value="MBN3104587.1"/>
    <property type="molecule type" value="Genomic_DNA"/>
</dbReference>
<accession>A0A086EUA2</accession>
<feature type="transmembrane region" description="Helical" evidence="6">
    <location>
        <begin position="226"/>
        <end position="248"/>
    </location>
</feature>
<dbReference type="InterPro" id="IPR052522">
    <property type="entry name" value="ABC-2_transport_permease"/>
</dbReference>
<keyword evidence="6" id="KW-0813">Transport</keyword>
<feature type="transmembrane region" description="Helical" evidence="6">
    <location>
        <begin position="138"/>
        <end position="163"/>
    </location>
</feature>
<feature type="transmembrane region" description="Helical" evidence="6">
    <location>
        <begin position="21"/>
        <end position="41"/>
    </location>
</feature>
<dbReference type="GO" id="GO:0140359">
    <property type="term" value="F:ABC-type transporter activity"/>
    <property type="evidence" value="ECO:0007669"/>
    <property type="project" value="InterPro"/>
</dbReference>
<evidence type="ECO:0000313" key="10">
    <source>
        <dbReference type="EMBL" id="MDY4377413.1"/>
    </source>
</evidence>
<dbReference type="RefSeq" id="WP_014916286.1">
    <property type="nucleotide sequence ID" value="NZ_BSWF01000003.1"/>
</dbReference>
<evidence type="ECO:0000256" key="5">
    <source>
        <dbReference type="ARBA" id="ARBA00023136"/>
    </source>
</evidence>
<dbReference type="EMBL" id="JAXHOZ010000026">
    <property type="protein sequence ID" value="MDY4377413.1"/>
    <property type="molecule type" value="Genomic_DNA"/>
</dbReference>
<proteinExistence type="inferred from homology"/>
<dbReference type="NCBIfam" id="NF011648">
    <property type="entry name" value="PRK15066.1"/>
    <property type="match status" value="1"/>
</dbReference>
<evidence type="ECO:0000259" key="7">
    <source>
        <dbReference type="PROSITE" id="PS51012"/>
    </source>
</evidence>
<dbReference type="Proteomes" id="UP000768524">
    <property type="component" value="Unassembled WGS sequence"/>
</dbReference>
<dbReference type="EMBL" id="JACGEP010000008">
    <property type="protein sequence ID" value="MBN3050596.1"/>
    <property type="molecule type" value="Genomic_DNA"/>
</dbReference>
<keyword evidence="3 6" id="KW-0812">Transmembrane</keyword>
<gene>
    <name evidence="11" type="ORF">F126LOC_005305</name>
    <name evidence="8" type="ORF">H4F45_03705</name>
    <name evidence="9" type="ORF">H4F48_00650</name>
    <name evidence="10" type="ORF">SOV92_06090</name>
</gene>
<keyword evidence="4 6" id="KW-1133">Transmembrane helix</keyword>
<feature type="transmembrane region" description="Helical" evidence="6">
    <location>
        <begin position="175"/>
        <end position="198"/>
    </location>
</feature>
<keyword evidence="6" id="KW-1003">Cell membrane</keyword>
<reference evidence="10" key="3">
    <citation type="submission" date="2023-11" db="EMBL/GenBank/DDBJ databases">
        <title>Comparative genomics revealed phylogeny of phytopathogenic Pectobacterium aroidearum based on whole-genome sequencing and function of putative horizontal acquire islands in P. aroidearum PccS1.</title>
        <authorList>
            <person name="Fan J."/>
            <person name="Yang L."/>
        </authorList>
    </citation>
    <scope>NUCLEOTIDE SEQUENCE</scope>
    <source>
        <strain evidence="10">NJAU140</strain>
    </source>
</reference>
<dbReference type="PANTHER" id="PTHR43332">
    <property type="entry name" value="INNER MEMBRANE TRANSPORT PERMEASE YADH-RELATED"/>
    <property type="match status" value="1"/>
</dbReference>
<evidence type="ECO:0000256" key="6">
    <source>
        <dbReference type="RuleBase" id="RU361157"/>
    </source>
</evidence>
<evidence type="ECO:0000313" key="11">
    <source>
        <dbReference type="EMBL" id="QPK25214.1"/>
    </source>
</evidence>
<evidence type="ECO:0000256" key="4">
    <source>
        <dbReference type="ARBA" id="ARBA00022989"/>
    </source>
</evidence>
<organism evidence="8 14">
    <name type="scientific">Pectobacterium brasiliense</name>
    <dbReference type="NCBI Taxonomy" id="180957"/>
    <lineage>
        <taxon>Bacteria</taxon>
        <taxon>Pseudomonadati</taxon>
        <taxon>Pseudomonadota</taxon>
        <taxon>Gammaproteobacteria</taxon>
        <taxon>Enterobacterales</taxon>
        <taxon>Pectobacteriaceae</taxon>
        <taxon>Pectobacterium</taxon>
    </lineage>
</organism>
<evidence type="ECO:0000313" key="14">
    <source>
        <dbReference type="Proteomes" id="UP000768524"/>
    </source>
</evidence>
<sequence>MMHLYWVALQSIWVKEVTRFGRIWIQTLVPPVITMTLYFIIFGNLIGSRIGDMHGFTYMQFIVPGLIMMAVITNAYANVASSFFSAKFQRNIEELLVAPVPTHVIIAGYVGGGIARGLCVGVLVTAVSLFFVPLHVHAWWIIVLTLLLTATLFSLAGLLNAVFAKTFDDISLIPTFVLTPLTYLGGVFYSLTLLPPFWQAVSKLNPVVYMISGFRYGFLGIQDVPLLFTMSVLIAFIVVFYLLVWWLIERGRGLRT</sequence>
<dbReference type="PIRSF" id="PIRSF006648">
    <property type="entry name" value="DrrB"/>
    <property type="match status" value="1"/>
</dbReference>
<evidence type="ECO:0000313" key="12">
    <source>
        <dbReference type="Proteomes" id="UP000269351"/>
    </source>
</evidence>
<evidence type="ECO:0000256" key="2">
    <source>
        <dbReference type="ARBA" id="ARBA00007783"/>
    </source>
</evidence>
<reference evidence="8 13" key="1">
    <citation type="submission" date="2020-07" db="EMBL/GenBank/DDBJ databases">
        <title>A pangenomic view of the genus Pectobacterium provides insights into genome organization, phylogeny, and virulence.</title>
        <authorList>
            <person name="Jonkheer E."/>
            <person name="Brankovics B."/>
            <person name="Houwers I."/>
            <person name="Van Der Wolf J."/>
            <person name="Bonants P."/>
            <person name="Vreeburg R."/>
            <person name="Bollema R."/>
            <person name="De Haan J."/>
            <person name="Berke L."/>
            <person name="De Ridder D."/>
            <person name="Smit S."/>
            <person name="Van Der Lee T.A.J."/>
        </authorList>
    </citation>
    <scope>NUCLEOTIDE SEQUENCE</scope>
    <source>
        <strain evidence="9 13">NAK:384</strain>
        <strain evidence="8">NAK:433</strain>
    </source>
</reference>
<dbReference type="GO" id="GO:0043190">
    <property type="term" value="C:ATP-binding cassette (ABC) transporter complex"/>
    <property type="evidence" value="ECO:0007669"/>
    <property type="project" value="InterPro"/>
</dbReference>
<dbReference type="InterPro" id="IPR013525">
    <property type="entry name" value="ABC2_TM"/>
</dbReference>
<dbReference type="Pfam" id="PF01061">
    <property type="entry name" value="ABC2_membrane"/>
    <property type="match status" value="1"/>
</dbReference>
<dbReference type="AlphaFoldDB" id="A0A086EUA2"/>
<dbReference type="Proteomes" id="UP000762586">
    <property type="component" value="Unassembled WGS sequence"/>
</dbReference>
<evidence type="ECO:0000313" key="13">
    <source>
        <dbReference type="Proteomes" id="UP000762586"/>
    </source>
</evidence>
<evidence type="ECO:0000313" key="9">
    <source>
        <dbReference type="EMBL" id="MBN3104587.1"/>
    </source>
</evidence>
<feature type="transmembrane region" description="Helical" evidence="6">
    <location>
        <begin position="61"/>
        <end position="84"/>
    </location>
</feature>
<keyword evidence="5 6" id="KW-0472">Membrane</keyword>
<comment type="similarity">
    <text evidence="2 6">Belongs to the ABC-2 integral membrane protein family.</text>
</comment>
<reference evidence="11 12" key="2">
    <citation type="submission" date="2020-11" db="EMBL/GenBank/DDBJ databases">
        <title>Complete genome sequence of Pectobacterium brasiliense strain F126.</title>
        <authorList>
            <person name="Miroshnikov K."/>
            <person name="Vo T.N.H."/>
            <person name="Khodykina M.V."/>
            <person name="Kabanova A.P."/>
            <person name="Shneider M."/>
            <person name="Korzhenkov A."/>
            <person name="Toschakov S.V."/>
            <person name="Miroshnikov K.A."/>
            <person name="Ignatov A.N."/>
            <person name="Mikhailova Y.V."/>
            <person name="Shelenkov A."/>
            <person name="Yanushevich Y.G."/>
            <person name="Evseev P.V."/>
        </authorList>
    </citation>
    <scope>NUCLEOTIDE SEQUENCE [LARGE SCALE GENOMIC DNA]</scope>
    <source>
        <strain evidence="11 12">F126</strain>
    </source>
</reference>
<keyword evidence="13" id="KW-1185">Reference proteome</keyword>
<feature type="transmembrane region" description="Helical" evidence="6">
    <location>
        <begin position="104"/>
        <end position="132"/>
    </location>
</feature>
<dbReference type="InterPro" id="IPR047817">
    <property type="entry name" value="ABC2_TM_bact-type"/>
</dbReference>